<dbReference type="EMBL" id="CP007154">
    <property type="protein sequence ID" value="AHH45488.1"/>
    <property type="molecule type" value="Genomic_DNA"/>
</dbReference>
<reference evidence="4 5" key="1">
    <citation type="journal article" date="2014" name="Genome Announc.">
        <title>Complete Genome Sequence of Mycoplasma bovoculi Strain M165/69T (ATCC 29104).</title>
        <authorList>
            <person name="Calcutt M.J."/>
            <person name="Foecking M.F."/>
        </authorList>
    </citation>
    <scope>NUCLEOTIDE SEQUENCE [LARGE SCALE GENOMIC DNA]</scope>
    <source>
        <strain evidence="4">M165/69</strain>
    </source>
</reference>
<sequence length="276" mass="31618">MFKRGTTIINEEEIFYIFEDTGKPKVLFLHGFNSAHSFVFQLEKLENRDYDIVAFDFPGCGKSSANKNVDITYYQQISAKFVELFNLKGSLVVAHSLGAASALYLLDQKLVKYALLGGPLNPFTVDDVLKTRANTLKHWLLPKTLKDAIESSKNLVFGNKNNYKDQLKKIGSMFLKLTQIKYKLFSFMVNKQILNSKWLKENLEPLYANNKNYEIISGRQDLFVPLETLEQVQNKYHISLSILEECGHALFFEQSEKINEKINELVAKIMPDAGLK</sequence>
<keyword evidence="2" id="KW-0378">Hydrolase</keyword>
<name>W5V172_9BACT</name>
<dbReference type="PATRIC" id="fig|743966.3.peg.489"/>
<dbReference type="PANTHER" id="PTHR43798:SF33">
    <property type="entry name" value="HYDROLASE, PUTATIVE (AFU_ORTHOLOGUE AFUA_2G14860)-RELATED"/>
    <property type="match status" value="1"/>
</dbReference>
<dbReference type="KEGG" id="mbc:MYB_02430"/>
<dbReference type="InterPro" id="IPR000073">
    <property type="entry name" value="AB_hydrolase_1"/>
</dbReference>
<dbReference type="InterPro" id="IPR050266">
    <property type="entry name" value="AB_hydrolase_sf"/>
</dbReference>
<dbReference type="PANTHER" id="PTHR43798">
    <property type="entry name" value="MONOACYLGLYCEROL LIPASE"/>
    <property type="match status" value="1"/>
</dbReference>
<dbReference type="GO" id="GO:0052689">
    <property type="term" value="F:carboxylic ester hydrolase activity"/>
    <property type="evidence" value="ECO:0007669"/>
    <property type="project" value="UniProtKB-KW"/>
</dbReference>
<gene>
    <name evidence="4" type="ORF">MYB_02430</name>
</gene>
<keyword evidence="2" id="KW-0719">Serine esterase</keyword>
<evidence type="ECO:0000259" key="3">
    <source>
        <dbReference type="Pfam" id="PF00561"/>
    </source>
</evidence>
<evidence type="ECO:0000256" key="2">
    <source>
        <dbReference type="ARBA" id="ARBA00022487"/>
    </source>
</evidence>
<proteinExistence type="inferred from homology"/>
<dbReference type="AlphaFoldDB" id="W5V172"/>
<dbReference type="GO" id="GO:0016020">
    <property type="term" value="C:membrane"/>
    <property type="evidence" value="ECO:0007669"/>
    <property type="project" value="TreeGrafter"/>
</dbReference>
<dbReference type="eggNOG" id="COG2267">
    <property type="taxonomic scope" value="Bacteria"/>
</dbReference>
<dbReference type="PRINTS" id="PR00111">
    <property type="entry name" value="ABHYDROLASE"/>
</dbReference>
<organism evidence="4 5">
    <name type="scientific">Mesomycoplasma bovoculi M165/69</name>
    <dbReference type="NCBI Taxonomy" id="743966"/>
    <lineage>
        <taxon>Bacteria</taxon>
        <taxon>Bacillati</taxon>
        <taxon>Mycoplasmatota</taxon>
        <taxon>Mycoplasmoidales</taxon>
        <taxon>Metamycoplasmataceae</taxon>
        <taxon>Mesomycoplasma</taxon>
    </lineage>
</organism>
<dbReference type="Pfam" id="PF00561">
    <property type="entry name" value="Abhydrolase_1"/>
    <property type="match status" value="1"/>
</dbReference>
<accession>W5V172</accession>
<dbReference type="Gene3D" id="3.40.50.1820">
    <property type="entry name" value="alpha/beta hydrolase"/>
    <property type="match status" value="1"/>
</dbReference>
<evidence type="ECO:0000313" key="5">
    <source>
        <dbReference type="Proteomes" id="UP000019229"/>
    </source>
</evidence>
<keyword evidence="5" id="KW-1185">Reference proteome</keyword>
<dbReference type="SUPFAM" id="SSF53474">
    <property type="entry name" value="alpha/beta-Hydrolases"/>
    <property type="match status" value="1"/>
</dbReference>
<feature type="domain" description="AB hydrolase-1" evidence="3">
    <location>
        <begin position="26"/>
        <end position="253"/>
    </location>
</feature>
<dbReference type="RefSeq" id="WP_022935140.1">
    <property type="nucleotide sequence ID" value="NZ_CP007154.1"/>
</dbReference>
<comment type="similarity">
    <text evidence="1">Belongs to the lipase/esterase LIP3/BchO family.</text>
</comment>
<protein>
    <submittedName>
        <fullName evidence="4">Triacylglycerol lipase</fullName>
    </submittedName>
</protein>
<dbReference type="OrthoDB" id="397642at2"/>
<evidence type="ECO:0000256" key="1">
    <source>
        <dbReference type="ARBA" id="ARBA00006989"/>
    </source>
</evidence>
<dbReference type="STRING" id="743966.MYB_02430"/>
<evidence type="ECO:0000313" key="4">
    <source>
        <dbReference type="EMBL" id="AHH45488.1"/>
    </source>
</evidence>
<dbReference type="HOGENOM" id="CLU_020336_41_0_14"/>
<dbReference type="Proteomes" id="UP000019229">
    <property type="component" value="Chromosome"/>
</dbReference>
<dbReference type="InterPro" id="IPR029058">
    <property type="entry name" value="AB_hydrolase_fold"/>
</dbReference>